<feature type="domain" description="MACPF" evidence="1">
    <location>
        <begin position="180"/>
        <end position="239"/>
    </location>
</feature>
<dbReference type="InterPro" id="IPR020864">
    <property type="entry name" value="MACPF"/>
</dbReference>
<dbReference type="PANTHER" id="PTHR33199">
    <property type="entry name" value="MACPF DOMAIN-CONTAINING PROTEIN CAD1"/>
    <property type="match status" value="1"/>
</dbReference>
<dbReference type="Pfam" id="PF01823">
    <property type="entry name" value="MACPF"/>
    <property type="match status" value="2"/>
</dbReference>
<dbReference type="GO" id="GO:2000031">
    <property type="term" value="P:regulation of salicylic acid mediated signaling pathway"/>
    <property type="evidence" value="ECO:0007669"/>
    <property type="project" value="InterPro"/>
</dbReference>
<dbReference type="GO" id="GO:0009626">
    <property type="term" value="P:plant-type hypersensitive response"/>
    <property type="evidence" value="ECO:0007669"/>
    <property type="project" value="TreeGrafter"/>
</dbReference>
<evidence type="ECO:0000313" key="3">
    <source>
        <dbReference type="Proteomes" id="UP000826271"/>
    </source>
</evidence>
<keyword evidence="3" id="KW-1185">Reference proteome</keyword>
<organism evidence="2 3">
    <name type="scientific">Buddleja alternifolia</name>
    <dbReference type="NCBI Taxonomy" id="168488"/>
    <lineage>
        <taxon>Eukaryota</taxon>
        <taxon>Viridiplantae</taxon>
        <taxon>Streptophyta</taxon>
        <taxon>Embryophyta</taxon>
        <taxon>Tracheophyta</taxon>
        <taxon>Spermatophyta</taxon>
        <taxon>Magnoliopsida</taxon>
        <taxon>eudicotyledons</taxon>
        <taxon>Gunneridae</taxon>
        <taxon>Pentapetalae</taxon>
        <taxon>asterids</taxon>
        <taxon>lamiids</taxon>
        <taxon>Lamiales</taxon>
        <taxon>Scrophulariaceae</taxon>
        <taxon>Buddlejeae</taxon>
        <taxon>Buddleja</taxon>
    </lineage>
</organism>
<dbReference type="GO" id="GO:0005886">
    <property type="term" value="C:plasma membrane"/>
    <property type="evidence" value="ECO:0007669"/>
    <property type="project" value="TreeGrafter"/>
</dbReference>
<dbReference type="Proteomes" id="UP000826271">
    <property type="component" value="Unassembled WGS sequence"/>
</dbReference>
<dbReference type="EMBL" id="WHWC01000005">
    <property type="protein sequence ID" value="KAG8382685.1"/>
    <property type="molecule type" value="Genomic_DNA"/>
</dbReference>
<accession>A0AAV6XMH0</accession>
<dbReference type="InterPro" id="IPR044663">
    <property type="entry name" value="CAD1/NSL1-like"/>
</dbReference>
<proteinExistence type="predicted"/>
<reference evidence="2" key="1">
    <citation type="submission" date="2019-10" db="EMBL/GenBank/DDBJ databases">
        <authorList>
            <person name="Zhang R."/>
            <person name="Pan Y."/>
            <person name="Wang J."/>
            <person name="Ma R."/>
            <person name="Yu S."/>
        </authorList>
    </citation>
    <scope>NUCLEOTIDE SEQUENCE</scope>
    <source>
        <strain evidence="2">LA-IB0</strain>
        <tissue evidence="2">Leaf</tissue>
    </source>
</reference>
<gene>
    <name evidence="2" type="ORF">BUALT_Bualt05G0103200</name>
</gene>
<dbReference type="AlphaFoldDB" id="A0AAV6XMH0"/>
<sequence>MSDGIVKRALASLGKGFDLTSDFRLKYCKGDDRLIMLNDTDTRDLSVPGFGSFDNVSIDIKCNKVPGKIPSGRFNSMFGFQSGSWASDAGNTKYLGLDGYFIVLFDVHIDRYPLILADEVRNAVPSTWDPSALARFIEKYGTHIIVGISIGGEDVAPEAFNVFDPQPSLFNNSPSITAKDGISVICSKRGGDTSVSSHCEWLPTVASMPDAIHFNFIPITSLLRGVPGKGFLSHAINLYLRYKPPIADLQYFLDFQAHRMWAPIHNDLPLGPTRSKKLQTPALHFNMMGPKLYVNTSQVTVGNTPITGMRLYLEGMKCNRLAIHLQHFVNPPVLLQDKILQSHAWRGSAETPDHHRYLEPIQWKRFSHICTAPVKFDPKWLNPGQEAAFIVTGAQLQVKKHESKTVLHLRLSYSRVSNCYVVQSNWMQFASENHSMKSGFFSSISTSMISGYVEKKKPAAVIVDSGVYPTGPPVPVQTQKLLKFVDTSEMSRGPSDSPGHWLVTGAKLDLENGKICLRVKFSLLNVCS</sequence>
<evidence type="ECO:0000259" key="1">
    <source>
        <dbReference type="Pfam" id="PF01823"/>
    </source>
</evidence>
<dbReference type="PANTHER" id="PTHR33199:SF4">
    <property type="entry name" value="OS02G0736300 PROTEIN"/>
    <property type="match status" value="1"/>
</dbReference>
<evidence type="ECO:0000313" key="2">
    <source>
        <dbReference type="EMBL" id="KAG8382685.1"/>
    </source>
</evidence>
<protein>
    <recommendedName>
        <fullName evidence="1">MACPF domain-containing protein</fullName>
    </recommendedName>
</protein>
<feature type="domain" description="MACPF" evidence="1">
    <location>
        <begin position="73"/>
        <end position="156"/>
    </location>
</feature>
<name>A0AAV6XMH0_9LAMI</name>
<comment type="caution">
    <text evidence="2">The sequence shown here is derived from an EMBL/GenBank/DDBJ whole genome shotgun (WGS) entry which is preliminary data.</text>
</comment>